<protein>
    <recommendedName>
        <fullName evidence="2">Probable nitronate monooxygenase</fullName>
    </recommendedName>
</protein>
<dbReference type="RefSeq" id="WP_008687357.1">
    <property type="nucleotide sequence ID" value="NZ_AP024510.1"/>
</dbReference>
<comment type="function">
    <text evidence="1">Nitronate monooxygenase that uses molecular oxygen to catalyze the oxidative denitrification of alkyl nitronates. Acts on propionate 3-nitronate (P3N), the presumed physiological substrate. Probably functions in the detoxification of P3N, a metabolic poison produced by plants and fungi as a defense mechanism.</text>
</comment>
<dbReference type="AlphaFoldDB" id="A0A4R3TL57"/>
<evidence type="ECO:0000256" key="2">
    <source>
        <dbReference type="ARBA" id="ARBA00013457"/>
    </source>
</evidence>
<accession>A0A4R3TL57</accession>
<keyword evidence="5" id="KW-0560">Oxidoreductase</keyword>
<dbReference type="Proteomes" id="UP000295773">
    <property type="component" value="Unassembled WGS sequence"/>
</dbReference>
<evidence type="ECO:0000313" key="6">
    <source>
        <dbReference type="EMBL" id="TCU63120.1"/>
    </source>
</evidence>
<dbReference type="CDD" id="cd04730">
    <property type="entry name" value="NPD_like"/>
    <property type="match status" value="1"/>
</dbReference>
<evidence type="ECO:0000256" key="3">
    <source>
        <dbReference type="ARBA" id="ARBA00022630"/>
    </source>
</evidence>
<dbReference type="InterPro" id="IPR013785">
    <property type="entry name" value="Aldolase_TIM"/>
</dbReference>
<evidence type="ECO:0000313" key="7">
    <source>
        <dbReference type="Proteomes" id="UP000295773"/>
    </source>
</evidence>
<evidence type="ECO:0000256" key="5">
    <source>
        <dbReference type="ARBA" id="ARBA00023002"/>
    </source>
</evidence>
<proteinExistence type="predicted"/>
<dbReference type="InterPro" id="IPR004136">
    <property type="entry name" value="NMO"/>
</dbReference>
<name>A0A4R3TL57_9FIRM</name>
<comment type="caution">
    <text evidence="6">The sequence shown here is derived from an EMBL/GenBank/DDBJ whole genome shotgun (WGS) entry which is preliminary data.</text>
</comment>
<keyword evidence="4" id="KW-0288">FMN</keyword>
<dbReference type="Gene3D" id="3.20.20.70">
    <property type="entry name" value="Aldolase class I"/>
    <property type="match status" value="1"/>
</dbReference>
<dbReference type="EMBL" id="SMBP01000002">
    <property type="protein sequence ID" value="TCU63120.1"/>
    <property type="molecule type" value="Genomic_DNA"/>
</dbReference>
<gene>
    <name evidence="6" type="ORF">EDD61_102123</name>
</gene>
<keyword evidence="3" id="KW-0285">Flavoprotein</keyword>
<evidence type="ECO:0000256" key="1">
    <source>
        <dbReference type="ARBA" id="ARBA00003535"/>
    </source>
</evidence>
<dbReference type="PANTHER" id="PTHR32332:SF20">
    <property type="entry name" value="2-NITROPROPANE DIOXYGENASE-LIKE PROTEIN"/>
    <property type="match status" value="1"/>
</dbReference>
<organism evidence="6 7">
    <name type="scientific">Longicatena caecimuris</name>
    <dbReference type="NCBI Taxonomy" id="1796635"/>
    <lineage>
        <taxon>Bacteria</taxon>
        <taxon>Bacillati</taxon>
        <taxon>Bacillota</taxon>
        <taxon>Erysipelotrichia</taxon>
        <taxon>Erysipelotrichales</taxon>
        <taxon>Erysipelotrichaceae</taxon>
        <taxon>Longicatena</taxon>
    </lineage>
</organism>
<keyword evidence="7" id="KW-1185">Reference proteome</keyword>
<evidence type="ECO:0000256" key="4">
    <source>
        <dbReference type="ARBA" id="ARBA00022643"/>
    </source>
</evidence>
<dbReference type="GeneID" id="73796351"/>
<dbReference type="Pfam" id="PF03060">
    <property type="entry name" value="NMO"/>
    <property type="match status" value="2"/>
</dbReference>
<dbReference type="PANTHER" id="PTHR32332">
    <property type="entry name" value="2-NITROPROPANE DIOXYGENASE"/>
    <property type="match status" value="1"/>
</dbReference>
<reference evidence="6 7" key="1">
    <citation type="submission" date="2019-03" db="EMBL/GenBank/DDBJ databases">
        <title>Genomic Encyclopedia of Type Strains, Phase IV (KMG-IV): sequencing the most valuable type-strain genomes for metagenomic binning, comparative biology and taxonomic classification.</title>
        <authorList>
            <person name="Goeker M."/>
        </authorList>
    </citation>
    <scope>NUCLEOTIDE SEQUENCE [LARGE SCALE GENOMIC DNA]</scope>
    <source>
        <strain evidence="6 7">DSM 29481</strain>
    </source>
</reference>
<sequence length="317" mass="33283">MLINELLGIRYPIFQGAMANIATAEFAAAVSNCGGLGIIATGAMDEVQTRAAIKKCKQLTKQPFGVNVMLMNPHTEAIMQVIIEEKVAVVTTGAGNPGPYIEGLKASGCKVFPVVASVALARRLAKSGVDGLIAEGGESGGHVGETTTMSLVPQVVNAVSIPVIAAGGIASGKQLNAALSLGAVGVQVGTCLLVSEECPIHENYKKAVLRAKDLDSVVTGRNAGAPVRILKNQMAIQYLKLEHENAPKEELEKLTLGGLRKAVFDGDVKHGSVMMGQVAGMCKEIRPLKDIFASLIQESQEEIITLNEKVKGLIYAE</sequence>
<dbReference type="GO" id="GO:0018580">
    <property type="term" value="F:nitronate monooxygenase activity"/>
    <property type="evidence" value="ECO:0007669"/>
    <property type="project" value="InterPro"/>
</dbReference>
<dbReference type="SUPFAM" id="SSF51412">
    <property type="entry name" value="Inosine monophosphate dehydrogenase (IMPDH)"/>
    <property type="match status" value="1"/>
</dbReference>